<proteinExistence type="predicted"/>
<name>A0A5R8Y6D5_9BACT</name>
<dbReference type="EMBL" id="VANU01000001">
    <property type="protein sequence ID" value="TLP41062.1"/>
    <property type="molecule type" value="Genomic_DNA"/>
</dbReference>
<keyword evidence="4" id="KW-1185">Reference proteome</keyword>
<dbReference type="Proteomes" id="UP000308901">
    <property type="component" value="Unassembled WGS sequence"/>
</dbReference>
<accession>A0A5R8Y6D5</accession>
<evidence type="ECO:0000313" key="3">
    <source>
        <dbReference type="EMBL" id="TLP41062.1"/>
    </source>
</evidence>
<evidence type="ECO:0000256" key="1">
    <source>
        <dbReference type="SAM" id="Coils"/>
    </source>
</evidence>
<feature type="coiled-coil region" evidence="1">
    <location>
        <begin position="130"/>
        <end position="160"/>
    </location>
</feature>
<sequence>MCIDDLPSTYYPWYSTKDESIKKRKGWVYVVKTPKGYKIGKTHSLKARIKQLAKEFFDDIEIIHFIHFDEFVSEKEKACHELFKDKNNGFRLEYFDLSNKDIELIKSEIFIDKVLNIESKIAEKNKEEHTKNSLRKIRKLEKKKDAINQELKKINEQIRKELNWYKEYPSSLQRLTTDGQIEVMKYL</sequence>
<dbReference type="RefSeq" id="WP_138151464.1">
    <property type="nucleotide sequence ID" value="NZ_VANU01000001.1"/>
</dbReference>
<feature type="domain" description="Bacteriophage T5 Orf172 DNA-binding" evidence="2">
    <location>
        <begin position="31"/>
        <end position="109"/>
    </location>
</feature>
<dbReference type="Pfam" id="PF13455">
    <property type="entry name" value="MUG113"/>
    <property type="match status" value="1"/>
</dbReference>
<keyword evidence="1" id="KW-0175">Coiled coil</keyword>
<evidence type="ECO:0000313" key="4">
    <source>
        <dbReference type="Proteomes" id="UP000308901"/>
    </source>
</evidence>
<dbReference type="AlphaFoldDB" id="A0A5R8Y6D5"/>
<dbReference type="SMART" id="SM00974">
    <property type="entry name" value="T5orf172"/>
    <property type="match status" value="1"/>
</dbReference>
<protein>
    <submittedName>
        <fullName evidence="3">GIY-YIG nuclease family protein</fullName>
    </submittedName>
</protein>
<evidence type="ECO:0000259" key="2">
    <source>
        <dbReference type="SMART" id="SM00974"/>
    </source>
</evidence>
<gene>
    <name evidence="3" type="ORF">FDK22_03310</name>
</gene>
<reference evidence="3 4" key="1">
    <citation type="submission" date="2019-05" db="EMBL/GenBank/DDBJ databases">
        <title>Arcobacter sp. nov., isolated from sea sediment.</title>
        <authorList>
            <person name="Kim W."/>
        </authorList>
    </citation>
    <scope>NUCLEOTIDE SEQUENCE [LARGE SCALE GENOMIC DNA]</scope>
    <source>
        <strain evidence="3 4">CAU 1517</strain>
    </source>
</reference>
<organism evidence="3 4">
    <name type="scientific">Arcobacter arenosus</name>
    <dbReference type="NCBI Taxonomy" id="2576037"/>
    <lineage>
        <taxon>Bacteria</taxon>
        <taxon>Pseudomonadati</taxon>
        <taxon>Campylobacterota</taxon>
        <taxon>Epsilonproteobacteria</taxon>
        <taxon>Campylobacterales</taxon>
        <taxon>Arcobacteraceae</taxon>
        <taxon>Arcobacter</taxon>
    </lineage>
</organism>
<dbReference type="InterPro" id="IPR018306">
    <property type="entry name" value="Phage_T5_Orf172_DNA-bd"/>
</dbReference>
<comment type="caution">
    <text evidence="3">The sequence shown here is derived from an EMBL/GenBank/DDBJ whole genome shotgun (WGS) entry which is preliminary data.</text>
</comment>